<keyword evidence="5" id="KW-1185">Reference proteome</keyword>
<dbReference type="InterPro" id="IPR036280">
    <property type="entry name" value="Multihaem_cyt_sf"/>
</dbReference>
<dbReference type="Pfam" id="PF02335">
    <property type="entry name" value="Cytochrom_C552"/>
    <property type="match status" value="1"/>
</dbReference>
<dbReference type="PANTHER" id="PTHR35038">
    <property type="entry name" value="DISSIMILATORY SULFITE REDUCTASE SIRA"/>
    <property type="match status" value="1"/>
</dbReference>
<comment type="caution">
    <text evidence="4">The sequence shown here is derived from an EMBL/GenBank/DDBJ whole genome shotgun (WGS) entry which is preliminary data.</text>
</comment>
<dbReference type="SUPFAM" id="SSF48695">
    <property type="entry name" value="Multiheme cytochromes"/>
    <property type="match status" value="2"/>
</dbReference>
<accession>A0A0L6VY57</accession>
<dbReference type="PANTHER" id="PTHR35038:SF8">
    <property type="entry name" value="C-TYPE POLYHEME CYTOCHROME OMCC"/>
    <property type="match status" value="1"/>
</dbReference>
<evidence type="ECO:0000256" key="2">
    <source>
        <dbReference type="SAM" id="SignalP"/>
    </source>
</evidence>
<feature type="domain" description="Cytochrome c-552/4" evidence="3">
    <location>
        <begin position="279"/>
        <end position="342"/>
    </location>
</feature>
<dbReference type="InterPro" id="IPR023155">
    <property type="entry name" value="Cyt_c-552/4"/>
</dbReference>
<protein>
    <submittedName>
        <fullName evidence="4">Putative multiheme cytochrome c</fullName>
    </submittedName>
</protein>
<feature type="signal peptide" evidence="2">
    <location>
        <begin position="1"/>
        <end position="23"/>
    </location>
</feature>
<dbReference type="Pfam" id="PF13435">
    <property type="entry name" value="Cytochrome_C554"/>
    <property type="match status" value="2"/>
</dbReference>
<feature type="domain" description="Cytochrome c-552/4" evidence="3">
    <location>
        <begin position="158"/>
        <end position="195"/>
    </location>
</feature>
<dbReference type="RefSeq" id="WP_052219117.1">
    <property type="nucleotide sequence ID" value="NZ_LGTE01000039.1"/>
</dbReference>
<evidence type="ECO:0000259" key="3">
    <source>
        <dbReference type="Pfam" id="PF13435"/>
    </source>
</evidence>
<dbReference type="InterPro" id="IPR003321">
    <property type="entry name" value="Cyt_c552"/>
</dbReference>
<evidence type="ECO:0000313" key="5">
    <source>
        <dbReference type="Proteomes" id="UP000037175"/>
    </source>
</evidence>
<dbReference type="Proteomes" id="UP000037175">
    <property type="component" value="Unassembled WGS sequence"/>
</dbReference>
<sequence precursor="true">MSKKAVKLGIILMIMLLATFTVGCSKEQAEKPADSGPAVAQNTEYVGDEACKTCHSDVHSAWSETSHGNFIKDVTKDPKALPGNFEGNYPKMLNFKAEDIQYVLLGKPGALKVQELVGKKGTFGVPADDYPVMWASWDAGKGEWEIEAEAIGEGTPWLSTCAGCHVTGLTVPTDKNPKAAKAFAGFGITCEQCHGPGAKHIKNPRGEKMVISYDAENCGQCHSRGDSVAKTPDGKPFGYPYNDEGQYVPGKKLADYYTVVSVEGDKEGKLFWPTKHAKNSHHLQYPEWLMTGHATALETLKGNGHAQDRCLKCHSAEAYLAKEGTTVTMNDAKLGVTCQVCHASHDPAATKEAFLRKPKTEICTQCHNAEGGIVAGKEVHHPHKEMNEGKIGLGFPDSPSVMYKAGVTCVDCHMPKTAGPKASHLMKVVMPKDGKANGMPDSCSSCHPGASQDYLQNVIDTWQNDIKGRLAKVKAKLDAKKAAANTQAYKEALTYYSIVAADGSNGVHNYDLAVKLLTAAEQKLQ</sequence>
<dbReference type="InterPro" id="IPR051829">
    <property type="entry name" value="Multiheme_Cytochr_ET"/>
</dbReference>
<evidence type="ECO:0000313" key="4">
    <source>
        <dbReference type="EMBL" id="KNZ68267.1"/>
    </source>
</evidence>
<name>A0A0L6VY57_9FIRM</name>
<dbReference type="EMBL" id="LGTE01000039">
    <property type="protein sequence ID" value="KNZ68267.1"/>
    <property type="molecule type" value="Genomic_DNA"/>
</dbReference>
<dbReference type="AlphaFoldDB" id="A0A0L6VY57"/>
<dbReference type="GO" id="GO:0042279">
    <property type="term" value="F:nitrite reductase (cytochrome, ammonia-forming) activity"/>
    <property type="evidence" value="ECO:0007669"/>
    <property type="project" value="InterPro"/>
</dbReference>
<dbReference type="Gene3D" id="1.10.1130.10">
    <property type="entry name" value="Flavocytochrome C3, Chain A"/>
    <property type="match status" value="2"/>
</dbReference>
<dbReference type="Gene3D" id="1.20.140.10">
    <property type="entry name" value="Butyryl-CoA Dehydrogenase, subunit A, domain 3"/>
    <property type="match status" value="1"/>
</dbReference>
<evidence type="ECO:0000256" key="1">
    <source>
        <dbReference type="ARBA" id="ARBA00022729"/>
    </source>
</evidence>
<feature type="chain" id="PRO_5038485321" evidence="2">
    <location>
        <begin position="24"/>
        <end position="525"/>
    </location>
</feature>
<proteinExistence type="predicted"/>
<dbReference type="PROSITE" id="PS51257">
    <property type="entry name" value="PROKAR_LIPOPROTEIN"/>
    <property type="match status" value="1"/>
</dbReference>
<keyword evidence="1 2" id="KW-0732">Signal</keyword>
<organism evidence="4 5">
    <name type="scientific">Thermincola ferriacetica</name>
    <dbReference type="NCBI Taxonomy" id="281456"/>
    <lineage>
        <taxon>Bacteria</taxon>
        <taxon>Bacillati</taxon>
        <taxon>Bacillota</taxon>
        <taxon>Clostridia</taxon>
        <taxon>Eubacteriales</taxon>
        <taxon>Thermincolaceae</taxon>
        <taxon>Thermincola</taxon>
    </lineage>
</organism>
<reference evidence="5" key="1">
    <citation type="submission" date="2015-07" db="EMBL/GenBank/DDBJ databases">
        <title>Complete Genome of Thermincola ferriacetica strain Z-0001T.</title>
        <authorList>
            <person name="Lusk B."/>
            <person name="Badalamenti J.P."/>
            <person name="Parameswaran P."/>
            <person name="Bond D.R."/>
            <person name="Torres C.I."/>
        </authorList>
    </citation>
    <scope>NUCLEOTIDE SEQUENCE [LARGE SCALE GENOMIC DNA]</scope>
    <source>
        <strain evidence="5">Z-0001</strain>
    </source>
</reference>
<gene>
    <name evidence="4" type="ORF">Tfer_3193</name>
</gene>
<dbReference type="GO" id="GO:0042597">
    <property type="term" value="C:periplasmic space"/>
    <property type="evidence" value="ECO:0007669"/>
    <property type="project" value="InterPro"/>
</dbReference>